<dbReference type="PROSITE" id="PS51257">
    <property type="entry name" value="PROKAR_LIPOPROTEIN"/>
    <property type="match status" value="1"/>
</dbReference>
<evidence type="ECO:0000256" key="6">
    <source>
        <dbReference type="SAM" id="Phobius"/>
    </source>
</evidence>
<evidence type="ECO:0000256" key="4">
    <source>
        <dbReference type="ARBA" id="ARBA00022989"/>
    </source>
</evidence>
<dbReference type="AlphaFoldDB" id="A0A1F6D0U5"/>
<feature type="domain" description="ABC3 transporter permease C-terminal" evidence="7">
    <location>
        <begin position="288"/>
        <end position="400"/>
    </location>
</feature>
<feature type="transmembrane region" description="Helical" evidence="6">
    <location>
        <begin position="378"/>
        <end position="403"/>
    </location>
</feature>
<feature type="domain" description="ABC3 transporter permease C-terminal" evidence="7">
    <location>
        <begin position="685"/>
        <end position="798"/>
    </location>
</feature>
<dbReference type="InterPro" id="IPR050250">
    <property type="entry name" value="Macrolide_Exporter_MacB"/>
</dbReference>
<feature type="transmembrane region" description="Helical" evidence="6">
    <location>
        <begin position="726"/>
        <end position="746"/>
    </location>
</feature>
<evidence type="ECO:0008006" key="11">
    <source>
        <dbReference type="Google" id="ProtNLM"/>
    </source>
</evidence>
<protein>
    <recommendedName>
        <fullName evidence="11">ABC transporter permease</fullName>
    </recommendedName>
</protein>
<dbReference type="EMBL" id="MFKF01000099">
    <property type="protein sequence ID" value="OGG54662.1"/>
    <property type="molecule type" value="Genomic_DNA"/>
</dbReference>
<evidence type="ECO:0000313" key="9">
    <source>
        <dbReference type="EMBL" id="OGG54662.1"/>
    </source>
</evidence>
<evidence type="ECO:0000256" key="5">
    <source>
        <dbReference type="ARBA" id="ARBA00023136"/>
    </source>
</evidence>
<sequence>MLRNYMIVAVRNLLRHKVYSAINIAGLAIGLACCILILLFVQDELSYDRYHEKAGRIYRFTVEWRNSRTGETAQAAKGPYRLAEVLRTDFPEVPHIIRFNRQRPLIGYGDKRFFEGRFFFVDPDVFEVFSFPLIQGDPRTALREPFTVVMTREMARKYFGDEDPMGKVLRYGDNRELKVTGILGEVPRHSHFQFDFLSSMKVANTLFNRIVLENWGENTVYTYLLLSPGVSPAGIERRFPDFIRKHAPQWAQGSRYFLQPLTDIHLHSHTRGEIEPNGDIVYVYAFSAIAVFILLIACINFMNLSTARSASRAREVGMRKVVGANRSQLVQQFLGESVFLSFLALLLAVALVELSLPAFNGFVGKALDMNYSGNLTAIFGLVGIALFAGVIAGSYPAFFMSAFEPVDVLKGTIKGGPKGAGFRRVLVAFQFAISVFLIVVTGIIYGQLEHCRNIKLGYDKEHVVVISGIPVSLRQNYEAFKQELLQNPRVVSAAGTSRIPSGQLGSNISTRAEGFPEEESPSMQTVWVGYDFFETLGMSFAAGRGFSKGAPSDKKAAFVLNEAAVRALGWTPENAIGKRFGSQFIEDWQRGQWVWKDGRVIGVVKDVHFESLREKIVPVVFFIQPNMAGNFLIRVRPDEIPGTLHFLKQKWQEFNPNRPFEYSFLDERFDQLYRTEEKQGQVFGTFALLAIFVACLGLFGLASFATERRTKEIGIRKVLGASVSNIVFLMSKEFVLLVGVANLIAWPVAYYAMNKWLEDFAYRIELGPGVFVLGGILAMVIALATVSAQAIRAARANPVDALRYE</sequence>
<dbReference type="InterPro" id="IPR003838">
    <property type="entry name" value="ABC3_permease_C"/>
</dbReference>
<evidence type="ECO:0000259" key="7">
    <source>
        <dbReference type="Pfam" id="PF02687"/>
    </source>
</evidence>
<evidence type="ECO:0000259" key="8">
    <source>
        <dbReference type="Pfam" id="PF12704"/>
    </source>
</evidence>
<evidence type="ECO:0000256" key="3">
    <source>
        <dbReference type="ARBA" id="ARBA00022692"/>
    </source>
</evidence>
<feature type="transmembrane region" description="Helical" evidence="6">
    <location>
        <begin position="682"/>
        <end position="705"/>
    </location>
</feature>
<comment type="caution">
    <text evidence="9">The sequence shown here is derived from an EMBL/GenBank/DDBJ whole genome shotgun (WGS) entry which is preliminary data.</text>
</comment>
<keyword evidence="5 6" id="KW-0472">Membrane</keyword>
<gene>
    <name evidence="9" type="ORF">A3F84_13870</name>
</gene>
<keyword evidence="3 6" id="KW-0812">Transmembrane</keyword>
<dbReference type="Proteomes" id="UP000178606">
    <property type="component" value="Unassembled WGS sequence"/>
</dbReference>
<name>A0A1F6D0U5_HANXR</name>
<evidence type="ECO:0000313" key="10">
    <source>
        <dbReference type="Proteomes" id="UP000178606"/>
    </source>
</evidence>
<organism evidence="9 10">
    <name type="scientific">Handelsmanbacteria sp. (strain RIFCSPLOWO2_12_FULL_64_10)</name>
    <dbReference type="NCBI Taxonomy" id="1817868"/>
    <lineage>
        <taxon>Bacteria</taxon>
        <taxon>Candidatus Handelsmaniibacteriota</taxon>
    </lineage>
</organism>
<feature type="transmembrane region" description="Helical" evidence="6">
    <location>
        <begin position="338"/>
        <end position="358"/>
    </location>
</feature>
<comment type="subcellular location">
    <subcellularLocation>
        <location evidence="1">Cell membrane</location>
        <topology evidence="1">Multi-pass membrane protein</topology>
    </subcellularLocation>
</comment>
<proteinExistence type="predicted"/>
<dbReference type="GO" id="GO:0022857">
    <property type="term" value="F:transmembrane transporter activity"/>
    <property type="evidence" value="ECO:0007669"/>
    <property type="project" value="TreeGrafter"/>
</dbReference>
<evidence type="ECO:0000256" key="1">
    <source>
        <dbReference type="ARBA" id="ARBA00004651"/>
    </source>
</evidence>
<feature type="transmembrane region" description="Helical" evidence="6">
    <location>
        <begin position="766"/>
        <end position="786"/>
    </location>
</feature>
<feature type="transmembrane region" description="Helical" evidence="6">
    <location>
        <begin position="21"/>
        <end position="41"/>
    </location>
</feature>
<evidence type="ECO:0000256" key="2">
    <source>
        <dbReference type="ARBA" id="ARBA00022475"/>
    </source>
</evidence>
<dbReference type="PANTHER" id="PTHR30572:SF18">
    <property type="entry name" value="ABC-TYPE MACROLIDE FAMILY EXPORT SYSTEM PERMEASE COMPONENT 2"/>
    <property type="match status" value="1"/>
</dbReference>
<dbReference type="PANTHER" id="PTHR30572">
    <property type="entry name" value="MEMBRANE COMPONENT OF TRANSPORTER-RELATED"/>
    <property type="match status" value="1"/>
</dbReference>
<feature type="transmembrane region" description="Helical" evidence="6">
    <location>
        <begin position="424"/>
        <end position="445"/>
    </location>
</feature>
<accession>A0A1F6D0U5</accession>
<dbReference type="Pfam" id="PF02687">
    <property type="entry name" value="FtsX"/>
    <property type="match status" value="2"/>
</dbReference>
<dbReference type="Pfam" id="PF12704">
    <property type="entry name" value="MacB_PCD"/>
    <property type="match status" value="1"/>
</dbReference>
<feature type="transmembrane region" description="Helical" evidence="6">
    <location>
        <begin position="281"/>
        <end position="304"/>
    </location>
</feature>
<dbReference type="GO" id="GO:0005886">
    <property type="term" value="C:plasma membrane"/>
    <property type="evidence" value="ECO:0007669"/>
    <property type="project" value="UniProtKB-SubCell"/>
</dbReference>
<dbReference type="InterPro" id="IPR025857">
    <property type="entry name" value="MacB_PCD"/>
</dbReference>
<keyword evidence="2" id="KW-1003">Cell membrane</keyword>
<feature type="domain" description="MacB-like periplasmic core" evidence="8">
    <location>
        <begin position="20"/>
        <end position="238"/>
    </location>
</feature>
<reference evidence="9 10" key="1">
    <citation type="journal article" date="2016" name="Nat. Commun.">
        <title>Thousands of microbial genomes shed light on interconnected biogeochemical processes in an aquifer system.</title>
        <authorList>
            <person name="Anantharaman K."/>
            <person name="Brown C.T."/>
            <person name="Hug L.A."/>
            <person name="Sharon I."/>
            <person name="Castelle C.J."/>
            <person name="Probst A.J."/>
            <person name="Thomas B.C."/>
            <person name="Singh A."/>
            <person name="Wilkins M.J."/>
            <person name="Karaoz U."/>
            <person name="Brodie E.L."/>
            <person name="Williams K.H."/>
            <person name="Hubbard S.S."/>
            <person name="Banfield J.F."/>
        </authorList>
    </citation>
    <scope>NUCLEOTIDE SEQUENCE [LARGE SCALE GENOMIC DNA]</scope>
    <source>
        <strain evidence="10">RIFCSPLOWO2_12_FULL_64_10</strain>
    </source>
</reference>
<keyword evidence="4 6" id="KW-1133">Transmembrane helix</keyword>